<protein>
    <recommendedName>
        <fullName evidence="6">Bicarbonate transporter-like transmembrane domain-containing protein</fullName>
    </recommendedName>
</protein>
<feature type="transmembrane region" description="Helical" evidence="5">
    <location>
        <begin position="216"/>
        <end position="235"/>
    </location>
</feature>
<feature type="domain" description="Bicarbonate transporter-like transmembrane" evidence="6">
    <location>
        <begin position="1"/>
        <end position="115"/>
    </location>
</feature>
<dbReference type="PRINTS" id="PR01231">
    <property type="entry name" value="HCO3TRNSPORT"/>
</dbReference>
<evidence type="ECO:0000313" key="7">
    <source>
        <dbReference type="EMBL" id="CAD8746468.1"/>
    </source>
</evidence>
<evidence type="ECO:0000259" key="6">
    <source>
        <dbReference type="Pfam" id="PF00955"/>
    </source>
</evidence>
<evidence type="ECO:0000256" key="3">
    <source>
        <dbReference type="ARBA" id="ARBA00022989"/>
    </source>
</evidence>
<dbReference type="InterPro" id="IPR011531">
    <property type="entry name" value="HCO3_transpt-like_TM_dom"/>
</dbReference>
<dbReference type="InterPro" id="IPR003020">
    <property type="entry name" value="HCO3_transpt_euk"/>
</dbReference>
<comment type="subcellular location">
    <subcellularLocation>
        <location evidence="1">Membrane</location>
        <topology evidence="1">Multi-pass membrane protein</topology>
    </subcellularLocation>
</comment>
<dbReference type="PANTHER" id="PTHR11453">
    <property type="entry name" value="ANION EXCHANGE PROTEIN"/>
    <property type="match status" value="1"/>
</dbReference>
<dbReference type="Pfam" id="PF00955">
    <property type="entry name" value="HCO3_cotransp"/>
    <property type="match status" value="2"/>
</dbReference>
<dbReference type="GO" id="GO:0006820">
    <property type="term" value="P:monoatomic anion transport"/>
    <property type="evidence" value="ECO:0007669"/>
    <property type="project" value="InterPro"/>
</dbReference>
<keyword evidence="2 5" id="KW-0812">Transmembrane</keyword>
<accession>A0A6T8LEG7</accession>
<dbReference type="GO" id="GO:0005886">
    <property type="term" value="C:plasma membrane"/>
    <property type="evidence" value="ECO:0007669"/>
    <property type="project" value="TreeGrafter"/>
</dbReference>
<dbReference type="AlphaFoldDB" id="A0A6T8LEG7"/>
<dbReference type="GO" id="GO:0050801">
    <property type="term" value="P:monoatomic ion homeostasis"/>
    <property type="evidence" value="ECO:0007669"/>
    <property type="project" value="TreeGrafter"/>
</dbReference>
<evidence type="ECO:0000256" key="4">
    <source>
        <dbReference type="ARBA" id="ARBA00023136"/>
    </source>
</evidence>
<feature type="transmembrane region" description="Helical" evidence="5">
    <location>
        <begin position="255"/>
        <end position="280"/>
    </location>
</feature>
<evidence type="ECO:0000256" key="5">
    <source>
        <dbReference type="SAM" id="Phobius"/>
    </source>
</evidence>
<evidence type="ECO:0000256" key="1">
    <source>
        <dbReference type="ARBA" id="ARBA00004141"/>
    </source>
</evidence>
<reference evidence="7" key="1">
    <citation type="submission" date="2021-01" db="EMBL/GenBank/DDBJ databases">
        <authorList>
            <person name="Corre E."/>
            <person name="Pelletier E."/>
            <person name="Niang G."/>
            <person name="Scheremetjew M."/>
            <person name="Finn R."/>
            <person name="Kale V."/>
            <person name="Holt S."/>
            <person name="Cochrane G."/>
            <person name="Meng A."/>
            <person name="Brown T."/>
            <person name="Cohen L."/>
        </authorList>
    </citation>
    <scope>NUCLEOTIDE SEQUENCE</scope>
    <source>
        <strain evidence="7">CCMP441</strain>
    </source>
</reference>
<feature type="domain" description="Bicarbonate transporter-like transmembrane" evidence="6">
    <location>
        <begin position="128"/>
        <end position="294"/>
    </location>
</feature>
<dbReference type="PANTHER" id="PTHR11453:SF127">
    <property type="entry name" value="SOLUTE CARRIER FAMILY 4 MEMBER 11"/>
    <property type="match status" value="1"/>
</dbReference>
<name>A0A6T8LEG7_HEMAN</name>
<feature type="transmembrane region" description="Helical" evidence="5">
    <location>
        <begin position="55"/>
        <end position="77"/>
    </location>
</feature>
<keyword evidence="4 5" id="KW-0472">Membrane</keyword>
<feature type="transmembrane region" description="Helical" evidence="5">
    <location>
        <begin position="89"/>
        <end position="107"/>
    </location>
</feature>
<keyword evidence="3 5" id="KW-1133">Transmembrane helix</keyword>
<sequence>MGASETLMATAALGMLNALLCGQPLTIMGSTGPIATYIIALRGIGELVGAKFLPLYAWSGIFLSFYMFLASMFSLSNAIRKVTRFTEELFSVLVSVIFIYQALGYFLSLFTSQDVGHGYAKAGLFVGLLTFFTALTIRGSRNGPLFTQWIRNRVADFAPVIAIFLGLGVAWALIGRYGIDKVDMAFLPFNTEGGVTATTLGVSVRPWLVDLGDIDGAGIGLAVVGGLFGFIVMYFDQNITVRLVNAREHKLKKGYGYDMDMMALCICTFLLSLFGCPWMVSATVPSLNHCRSLCFFGNEGVMDDGGEDEENQRKAEDEAKRLQCTASALWLTTMQSRLCLRATTRLASTPSFATCSALAASARFSRLCTKRLPRRLTLT</sequence>
<evidence type="ECO:0000256" key="2">
    <source>
        <dbReference type="ARBA" id="ARBA00022692"/>
    </source>
</evidence>
<feature type="transmembrane region" description="Helical" evidence="5">
    <location>
        <begin position="119"/>
        <end position="137"/>
    </location>
</feature>
<feature type="transmembrane region" description="Helical" evidence="5">
    <location>
        <begin position="157"/>
        <end position="179"/>
    </location>
</feature>
<gene>
    <name evidence="7" type="ORF">HAND1043_LOCUS12965</name>
</gene>
<organism evidence="7">
    <name type="scientific">Hemiselmis andersenii</name>
    <name type="common">Cryptophyte alga</name>
    <dbReference type="NCBI Taxonomy" id="464988"/>
    <lineage>
        <taxon>Eukaryota</taxon>
        <taxon>Cryptophyceae</taxon>
        <taxon>Cryptomonadales</taxon>
        <taxon>Hemiselmidaceae</taxon>
        <taxon>Hemiselmis</taxon>
    </lineage>
</organism>
<proteinExistence type="predicted"/>
<dbReference type="EMBL" id="HBFK01020959">
    <property type="protein sequence ID" value="CAD8746468.1"/>
    <property type="molecule type" value="Transcribed_RNA"/>
</dbReference>
<dbReference type="GO" id="GO:0005452">
    <property type="term" value="F:solute:inorganic anion antiporter activity"/>
    <property type="evidence" value="ECO:0007669"/>
    <property type="project" value="InterPro"/>
</dbReference>